<dbReference type="EMBL" id="SRPY01000064">
    <property type="protein sequence ID" value="KAG5929303.1"/>
    <property type="molecule type" value="Genomic_DNA"/>
</dbReference>
<sequence length="100" mass="11315">MDDPDRAIEAEGRRRAEKKVSTSGAACGADQCCSVAESWSFGRMPESRLSWAHDAFDDRHVNGMMDLFCAPREQAHGYHKLQGTTNMAWERLQVGRDRRT</sequence>
<feature type="compositionally biased region" description="Basic and acidic residues" evidence="1">
    <location>
        <begin position="1"/>
        <end position="20"/>
    </location>
</feature>
<evidence type="ECO:0000313" key="2">
    <source>
        <dbReference type="EMBL" id="KAG5929303.1"/>
    </source>
</evidence>
<evidence type="ECO:0000256" key="1">
    <source>
        <dbReference type="SAM" id="MobiDB-lite"/>
    </source>
</evidence>
<name>A0A8K0JB69_9HYPO</name>
<evidence type="ECO:0000313" key="3">
    <source>
        <dbReference type="Proteomes" id="UP000811619"/>
    </source>
</evidence>
<dbReference type="AlphaFoldDB" id="A0A8K0JB69"/>
<organism evidence="2 3">
    <name type="scientific">Claviceps africana</name>
    <dbReference type="NCBI Taxonomy" id="83212"/>
    <lineage>
        <taxon>Eukaryota</taxon>
        <taxon>Fungi</taxon>
        <taxon>Dikarya</taxon>
        <taxon>Ascomycota</taxon>
        <taxon>Pezizomycotina</taxon>
        <taxon>Sordariomycetes</taxon>
        <taxon>Hypocreomycetidae</taxon>
        <taxon>Hypocreales</taxon>
        <taxon>Clavicipitaceae</taxon>
        <taxon>Claviceps</taxon>
    </lineage>
</organism>
<comment type="caution">
    <text evidence="2">The sequence shown here is derived from an EMBL/GenBank/DDBJ whole genome shotgun (WGS) entry which is preliminary data.</text>
</comment>
<reference evidence="2" key="1">
    <citation type="journal article" date="2020" name="bioRxiv">
        <title>Whole genome comparisons of ergot fungi reveals the divergence and evolution of species within the genus Claviceps are the result of varying mechanisms driving genome evolution and host range expansion.</title>
        <authorList>
            <person name="Wyka S.A."/>
            <person name="Mondo S.J."/>
            <person name="Liu M."/>
            <person name="Dettman J."/>
            <person name="Nalam V."/>
            <person name="Broders K.D."/>
        </authorList>
    </citation>
    <scope>NUCLEOTIDE SEQUENCE</scope>
    <source>
        <strain evidence="2">CCC 489</strain>
    </source>
</reference>
<accession>A0A8K0JB69</accession>
<protein>
    <submittedName>
        <fullName evidence="2">Uncharacterized protein</fullName>
    </submittedName>
</protein>
<keyword evidence="3" id="KW-1185">Reference proteome</keyword>
<dbReference type="OrthoDB" id="10597379at2759"/>
<dbReference type="Proteomes" id="UP000811619">
    <property type="component" value="Unassembled WGS sequence"/>
</dbReference>
<feature type="region of interest" description="Disordered" evidence="1">
    <location>
        <begin position="1"/>
        <end position="21"/>
    </location>
</feature>
<gene>
    <name evidence="2" type="ORF">E4U42_006369</name>
</gene>
<proteinExistence type="predicted"/>